<evidence type="ECO:0000256" key="6">
    <source>
        <dbReference type="SAM" id="MobiDB-lite"/>
    </source>
</evidence>
<evidence type="ECO:0000256" key="2">
    <source>
        <dbReference type="ARBA" id="ARBA00022692"/>
    </source>
</evidence>
<proteinExistence type="predicted"/>
<dbReference type="InterPro" id="IPR019133">
    <property type="entry name" value="MIC60"/>
</dbReference>
<keyword evidence="5" id="KW-0175">Coiled coil</keyword>
<feature type="compositionally biased region" description="Basic and acidic residues" evidence="6">
    <location>
        <begin position="1"/>
        <end position="10"/>
    </location>
</feature>
<protein>
    <recommendedName>
        <fullName evidence="9">Inner membrane protein</fullName>
    </recommendedName>
</protein>
<sequence>MAADSKKPDSKGASGKAKPGAASASGRKPVTIDLEAREVKGGAAAKTASGSTTAAAAARGASASAQGKTPAQGKAASPTTGQTTDQATSQTTASKAAGGKTTAEKPASDKPAAAKPTGAQASSQAASAKPAATVGQSAATGAAASASGASTKPGSGTSASGTSASGTASSPKAAGAGQTETTKDDKSAAAAEKPTSSGAAPAKEPVKTEPAARQSGSGIGGLLIAALAGGAVALGGAYGLQRGGYLPTGSAPAGQEMQAEVAATQSRIAGLEDRLAELAKGGDTGTALTALTTRVAALEAAVKSAEGAGAQELAARVAEVEAGLGELRRFVSSGGAGETAGLASLQESQAEMDKTLGAMRKSLGEQGERIAALATSVEPLGARLDQTGGALAGLTQTVTELGEKTASLGTKLEERAGEMASLATRVTTLGDQAGAAREALGERLATLEGRLAPLEEQLGGIGARETAARAIAVSTLKATLDQSRPFETELAAVASALPKDTDLSALRAVAKTGVATRQALLAEFPPVARAMTARLDKPAQGDFVDSFLSNARSLVSIRQPGESDAATPEGALGRMEARVARGDLAGALEAYDSLPENVRSAGADWAAAARARLAADRLLDQVTGEVLSSLSGSGG</sequence>
<feature type="compositionally biased region" description="Low complexity" evidence="6">
    <location>
        <begin position="77"/>
        <end position="101"/>
    </location>
</feature>
<organism evidence="7 8">
    <name type="scientific">Stappia taiwanensis</name>
    <dbReference type="NCBI Taxonomy" id="992267"/>
    <lineage>
        <taxon>Bacteria</taxon>
        <taxon>Pseudomonadati</taxon>
        <taxon>Pseudomonadota</taxon>
        <taxon>Alphaproteobacteria</taxon>
        <taxon>Hyphomicrobiales</taxon>
        <taxon>Stappiaceae</taxon>
        <taxon>Stappia</taxon>
    </lineage>
</organism>
<evidence type="ECO:0000256" key="1">
    <source>
        <dbReference type="ARBA" id="ARBA00004370"/>
    </source>
</evidence>
<dbReference type="EMBL" id="JACEON010000014">
    <property type="protein sequence ID" value="MBA4612881.1"/>
    <property type="molecule type" value="Genomic_DNA"/>
</dbReference>
<evidence type="ECO:0000256" key="4">
    <source>
        <dbReference type="ARBA" id="ARBA00023136"/>
    </source>
</evidence>
<feature type="compositionally biased region" description="Low complexity" evidence="6">
    <location>
        <begin position="41"/>
        <end position="65"/>
    </location>
</feature>
<feature type="compositionally biased region" description="Low complexity" evidence="6">
    <location>
        <begin position="11"/>
        <end position="28"/>
    </location>
</feature>
<keyword evidence="4" id="KW-0472">Membrane</keyword>
<gene>
    <name evidence="7" type="ORF">H1W37_14550</name>
</gene>
<keyword evidence="2" id="KW-0812">Transmembrane</keyword>
<evidence type="ECO:0000256" key="5">
    <source>
        <dbReference type="SAM" id="Coils"/>
    </source>
</evidence>
<evidence type="ECO:0000313" key="7">
    <source>
        <dbReference type="EMBL" id="MBA4612881.1"/>
    </source>
</evidence>
<evidence type="ECO:0000313" key="8">
    <source>
        <dbReference type="Proteomes" id="UP000559404"/>
    </source>
</evidence>
<dbReference type="AlphaFoldDB" id="A0A838XV24"/>
<dbReference type="RefSeq" id="WP_181761078.1">
    <property type="nucleotide sequence ID" value="NZ_BMCR01000011.1"/>
</dbReference>
<dbReference type="Gene3D" id="1.20.5.340">
    <property type="match status" value="2"/>
</dbReference>
<evidence type="ECO:0008006" key="9">
    <source>
        <dbReference type="Google" id="ProtNLM"/>
    </source>
</evidence>
<reference evidence="7 8" key="2">
    <citation type="submission" date="2020-08" db="EMBL/GenBank/DDBJ databases">
        <title>Stappia taiwanensis sp. nov., isolated from a coastal thermal spring.</title>
        <authorList>
            <person name="Kampfer P."/>
        </authorList>
    </citation>
    <scope>NUCLEOTIDE SEQUENCE [LARGE SCALE GENOMIC DNA]</scope>
    <source>
        <strain evidence="7 8">DSM 23284</strain>
    </source>
</reference>
<feature type="coiled-coil region" evidence="5">
    <location>
        <begin position="254"/>
        <end position="308"/>
    </location>
</feature>
<accession>A0A838XV24</accession>
<name>A0A838XV24_9HYPH</name>
<dbReference type="Pfam" id="PF09731">
    <property type="entry name" value="Mitofilin"/>
    <property type="match status" value="1"/>
</dbReference>
<comment type="subcellular location">
    <subcellularLocation>
        <location evidence="1">Membrane</location>
    </subcellularLocation>
</comment>
<feature type="region of interest" description="Disordered" evidence="6">
    <location>
        <begin position="1"/>
        <end position="216"/>
    </location>
</feature>
<feature type="compositionally biased region" description="Low complexity" evidence="6">
    <location>
        <begin position="109"/>
        <end position="177"/>
    </location>
</feature>
<reference evidence="7 8" key="1">
    <citation type="submission" date="2020-07" db="EMBL/GenBank/DDBJ databases">
        <authorList>
            <person name="Li M."/>
        </authorList>
    </citation>
    <scope>NUCLEOTIDE SEQUENCE [LARGE SCALE GENOMIC DNA]</scope>
    <source>
        <strain evidence="7 8">DSM 23284</strain>
    </source>
</reference>
<dbReference type="GO" id="GO:0016020">
    <property type="term" value="C:membrane"/>
    <property type="evidence" value="ECO:0007669"/>
    <property type="project" value="UniProtKB-SubCell"/>
</dbReference>
<dbReference type="Proteomes" id="UP000559404">
    <property type="component" value="Unassembled WGS sequence"/>
</dbReference>
<comment type="caution">
    <text evidence="7">The sequence shown here is derived from an EMBL/GenBank/DDBJ whole genome shotgun (WGS) entry which is preliminary data.</text>
</comment>
<keyword evidence="8" id="KW-1185">Reference proteome</keyword>
<evidence type="ECO:0000256" key="3">
    <source>
        <dbReference type="ARBA" id="ARBA00022989"/>
    </source>
</evidence>
<keyword evidence="3" id="KW-1133">Transmembrane helix</keyword>